<dbReference type="SUPFAM" id="SSF57716">
    <property type="entry name" value="Glucocorticoid receptor-like (DNA-binding domain)"/>
    <property type="match status" value="2"/>
</dbReference>
<accession>A0A507E0Y2</accession>
<dbReference type="STRING" id="109895.A0A507E0Y2"/>
<keyword evidence="2 4" id="KW-0862">Zinc</keyword>
<feature type="compositionally biased region" description="Polar residues" evidence="5">
    <location>
        <begin position="11"/>
        <end position="34"/>
    </location>
</feature>
<feature type="region of interest" description="Disordered" evidence="5">
    <location>
        <begin position="48"/>
        <end position="106"/>
    </location>
</feature>
<proteinExistence type="predicted"/>
<feature type="compositionally biased region" description="Polar residues" evidence="5">
    <location>
        <begin position="163"/>
        <end position="184"/>
    </location>
</feature>
<gene>
    <name evidence="7" type="ORF">PhCBS80983_g04331</name>
</gene>
<evidence type="ECO:0000256" key="2">
    <source>
        <dbReference type="ARBA" id="ARBA00022833"/>
    </source>
</evidence>
<keyword evidence="1 4" id="KW-0479">Metal-binding</keyword>
<reference evidence="7 8" key="1">
    <citation type="journal article" date="2019" name="Sci. Rep.">
        <title>Comparative genomics of chytrid fungi reveal insights into the obligate biotrophic and pathogenic lifestyle of Synchytrium endobioticum.</title>
        <authorList>
            <person name="van de Vossenberg B.T.L.H."/>
            <person name="Warris S."/>
            <person name="Nguyen H.D.T."/>
            <person name="van Gent-Pelzer M.P.E."/>
            <person name="Joly D.L."/>
            <person name="van de Geest H.C."/>
            <person name="Bonants P.J.M."/>
            <person name="Smith D.S."/>
            <person name="Levesque C.A."/>
            <person name="van der Lee T.A.J."/>
        </authorList>
    </citation>
    <scope>NUCLEOTIDE SEQUENCE [LARGE SCALE GENOMIC DNA]</scope>
    <source>
        <strain evidence="7 8">CBS 809.83</strain>
    </source>
</reference>
<dbReference type="Pfam" id="PF00412">
    <property type="entry name" value="LIM"/>
    <property type="match status" value="1"/>
</dbReference>
<feature type="region of interest" description="Disordered" evidence="5">
    <location>
        <begin position="1"/>
        <end position="34"/>
    </location>
</feature>
<sequence length="355" mass="37848">MSVADRLQFFKSLNNGTQQPTPTTASDNTAEPRSALHATQSLEDLGLISKYNDAAPPPSNAQSETDLLAAETKPLSIKERIAQYGPGADNANHHTHAATAPAKSGSNTFLSDIKARVTAIPAPVDNAQDRDDIGEDTRRPSVGAAESTWRRKESASRPAPYKASSSRHASNQDLHASRSGSATNLDLRRRSSTHTTSQQNVSEPVPMELSDPPAATLAAPAISEPPATVAPGPITPAQAVNPAPAQPAPPPTTSTTSTPKFGAAPPKCNHCAKPVYLMEQLVLDNNTFHKTCLKCSHCKATLKMGNLASMNGAYYCKPHFKQLFKLKGNYAEGFGLEDHKKLWVEGAAKEEDKAM</sequence>
<dbReference type="Gene3D" id="2.10.110.10">
    <property type="entry name" value="Cysteine Rich Protein"/>
    <property type="match status" value="1"/>
</dbReference>
<name>A0A507E0Y2_9FUNG</name>
<evidence type="ECO:0000313" key="7">
    <source>
        <dbReference type="EMBL" id="TPX56730.1"/>
    </source>
</evidence>
<protein>
    <recommendedName>
        <fullName evidence="6">LIM zinc-binding domain-containing protein</fullName>
    </recommendedName>
</protein>
<dbReference type="PANTHER" id="PTHR24206">
    <property type="entry name" value="OS06G0237300 PROTEIN"/>
    <property type="match status" value="1"/>
</dbReference>
<dbReference type="FunFam" id="2.10.110.10:FF:000002">
    <property type="entry name" value="LIM domain and actin-binding 1"/>
    <property type="match status" value="1"/>
</dbReference>
<comment type="caution">
    <text evidence="7">The sequence shown here is derived from an EMBL/GenBank/DDBJ whole genome shotgun (WGS) entry which is preliminary data.</text>
</comment>
<dbReference type="Proteomes" id="UP000318582">
    <property type="component" value="Unassembled WGS sequence"/>
</dbReference>
<evidence type="ECO:0000259" key="6">
    <source>
        <dbReference type="PROSITE" id="PS50023"/>
    </source>
</evidence>
<keyword evidence="3 4" id="KW-0440">LIM domain</keyword>
<evidence type="ECO:0000256" key="3">
    <source>
        <dbReference type="ARBA" id="ARBA00023038"/>
    </source>
</evidence>
<dbReference type="PROSITE" id="PS50023">
    <property type="entry name" value="LIM_DOMAIN_2"/>
    <property type="match status" value="1"/>
</dbReference>
<feature type="domain" description="LIM zinc-binding" evidence="6">
    <location>
        <begin position="266"/>
        <end position="326"/>
    </location>
</feature>
<keyword evidence="8" id="KW-1185">Reference proteome</keyword>
<evidence type="ECO:0000256" key="4">
    <source>
        <dbReference type="PROSITE-ProRule" id="PRU00125"/>
    </source>
</evidence>
<feature type="compositionally biased region" description="Basic and acidic residues" evidence="5">
    <location>
        <begin position="127"/>
        <end position="139"/>
    </location>
</feature>
<dbReference type="SMART" id="SM00132">
    <property type="entry name" value="LIM"/>
    <property type="match status" value="1"/>
</dbReference>
<dbReference type="PROSITE" id="PS00478">
    <property type="entry name" value="LIM_DOMAIN_1"/>
    <property type="match status" value="1"/>
</dbReference>
<dbReference type="GO" id="GO:0046872">
    <property type="term" value="F:metal ion binding"/>
    <property type="evidence" value="ECO:0007669"/>
    <property type="project" value="UniProtKB-KW"/>
</dbReference>
<organism evidence="7 8">
    <name type="scientific">Powellomyces hirtus</name>
    <dbReference type="NCBI Taxonomy" id="109895"/>
    <lineage>
        <taxon>Eukaryota</taxon>
        <taxon>Fungi</taxon>
        <taxon>Fungi incertae sedis</taxon>
        <taxon>Chytridiomycota</taxon>
        <taxon>Chytridiomycota incertae sedis</taxon>
        <taxon>Chytridiomycetes</taxon>
        <taxon>Spizellomycetales</taxon>
        <taxon>Powellomycetaceae</taxon>
        <taxon>Powellomyces</taxon>
    </lineage>
</organism>
<dbReference type="AlphaFoldDB" id="A0A507E0Y2"/>
<evidence type="ECO:0000256" key="5">
    <source>
        <dbReference type="SAM" id="MobiDB-lite"/>
    </source>
</evidence>
<evidence type="ECO:0000313" key="8">
    <source>
        <dbReference type="Proteomes" id="UP000318582"/>
    </source>
</evidence>
<dbReference type="InterPro" id="IPR001781">
    <property type="entry name" value="Znf_LIM"/>
</dbReference>
<evidence type="ECO:0000256" key="1">
    <source>
        <dbReference type="ARBA" id="ARBA00022723"/>
    </source>
</evidence>
<feature type="region of interest" description="Disordered" evidence="5">
    <location>
        <begin position="121"/>
        <end position="262"/>
    </location>
</feature>
<feature type="compositionally biased region" description="Polar residues" evidence="5">
    <location>
        <begin position="193"/>
        <end position="202"/>
    </location>
</feature>
<dbReference type="EMBL" id="QEAQ01000066">
    <property type="protein sequence ID" value="TPX56730.1"/>
    <property type="molecule type" value="Genomic_DNA"/>
</dbReference>